<evidence type="ECO:0000313" key="4">
    <source>
        <dbReference type="Proteomes" id="UP000070700"/>
    </source>
</evidence>
<feature type="region of interest" description="Disordered" evidence="2">
    <location>
        <begin position="1"/>
        <end position="82"/>
    </location>
</feature>
<feature type="coiled-coil region" evidence="1">
    <location>
        <begin position="83"/>
        <end position="117"/>
    </location>
</feature>
<gene>
    <name evidence="3" type="ORF">LY89DRAFT_769813</name>
</gene>
<dbReference type="InParanoid" id="A0A132B1Q3"/>
<dbReference type="GeneID" id="28831561"/>
<feature type="compositionally biased region" description="Polar residues" evidence="2">
    <location>
        <begin position="36"/>
        <end position="65"/>
    </location>
</feature>
<keyword evidence="1" id="KW-0175">Coiled coil</keyword>
<evidence type="ECO:0000256" key="1">
    <source>
        <dbReference type="SAM" id="Coils"/>
    </source>
</evidence>
<protein>
    <submittedName>
        <fullName evidence="3">Uncharacterized protein</fullName>
    </submittedName>
</protein>
<sequence>MVKRTIRSFSRSATLSKTDPSPITSGSTAMKRKRSNTSSEKTSLVSVSDASGSVTGHASSQNTPTRRPKRQRNTARQHLDDEIRRLRGSVPTIEELIAEAEREHAAIREKREREMESIWRRRNDLVGLKEYLQTWGAQDKEWTTSQ</sequence>
<name>A0A132B1Q3_MOLSC</name>
<reference evidence="3 4" key="1">
    <citation type="submission" date="2015-10" db="EMBL/GenBank/DDBJ databases">
        <title>Full genome of DAOMC 229536 Phialocephala scopiformis, a fungal endophyte of spruce producing the potent anti-insectan compound rugulosin.</title>
        <authorList>
            <consortium name="DOE Joint Genome Institute"/>
            <person name="Walker A.K."/>
            <person name="Frasz S.L."/>
            <person name="Seifert K.A."/>
            <person name="Miller J.D."/>
            <person name="Mondo S.J."/>
            <person name="Labutti K."/>
            <person name="Lipzen A."/>
            <person name="Dockter R."/>
            <person name="Kennedy M."/>
            <person name="Grigoriev I.V."/>
            <person name="Spatafora J.W."/>
        </authorList>
    </citation>
    <scope>NUCLEOTIDE SEQUENCE [LARGE SCALE GENOMIC DNA]</scope>
    <source>
        <strain evidence="3 4">CBS 120377</strain>
    </source>
</reference>
<evidence type="ECO:0000256" key="2">
    <source>
        <dbReference type="SAM" id="MobiDB-lite"/>
    </source>
</evidence>
<proteinExistence type="predicted"/>
<dbReference type="EMBL" id="KQ947450">
    <property type="protein sequence ID" value="KUJ06221.1"/>
    <property type="molecule type" value="Genomic_DNA"/>
</dbReference>
<feature type="compositionally biased region" description="Polar residues" evidence="2">
    <location>
        <begin position="7"/>
        <end position="28"/>
    </location>
</feature>
<feature type="compositionally biased region" description="Basic residues" evidence="2">
    <location>
        <begin position="66"/>
        <end position="75"/>
    </location>
</feature>
<dbReference type="AlphaFoldDB" id="A0A132B1Q3"/>
<evidence type="ECO:0000313" key="3">
    <source>
        <dbReference type="EMBL" id="KUJ06221.1"/>
    </source>
</evidence>
<dbReference type="KEGG" id="psco:LY89DRAFT_769813"/>
<dbReference type="RefSeq" id="XP_018060576.1">
    <property type="nucleotide sequence ID" value="XM_018221835.1"/>
</dbReference>
<keyword evidence="4" id="KW-1185">Reference proteome</keyword>
<organism evidence="3 4">
    <name type="scientific">Mollisia scopiformis</name>
    <name type="common">Conifer needle endophyte fungus</name>
    <name type="synonym">Phialocephala scopiformis</name>
    <dbReference type="NCBI Taxonomy" id="149040"/>
    <lineage>
        <taxon>Eukaryota</taxon>
        <taxon>Fungi</taxon>
        <taxon>Dikarya</taxon>
        <taxon>Ascomycota</taxon>
        <taxon>Pezizomycotina</taxon>
        <taxon>Leotiomycetes</taxon>
        <taxon>Helotiales</taxon>
        <taxon>Mollisiaceae</taxon>
        <taxon>Mollisia</taxon>
    </lineage>
</organism>
<accession>A0A132B1Q3</accession>
<dbReference type="Proteomes" id="UP000070700">
    <property type="component" value="Unassembled WGS sequence"/>
</dbReference>